<dbReference type="GO" id="GO:0003676">
    <property type="term" value="F:nucleic acid binding"/>
    <property type="evidence" value="ECO:0007669"/>
    <property type="project" value="InterPro"/>
</dbReference>
<dbReference type="OrthoDB" id="5973968at2759"/>
<organism evidence="1 2">
    <name type="scientific">Hyalella azteca</name>
    <name type="common">Amphipod</name>
    <dbReference type="NCBI Taxonomy" id="294128"/>
    <lineage>
        <taxon>Eukaryota</taxon>
        <taxon>Metazoa</taxon>
        <taxon>Ecdysozoa</taxon>
        <taxon>Arthropoda</taxon>
        <taxon>Crustacea</taxon>
        <taxon>Multicrustacea</taxon>
        <taxon>Malacostraca</taxon>
        <taxon>Eumalacostraca</taxon>
        <taxon>Peracarida</taxon>
        <taxon>Amphipoda</taxon>
        <taxon>Senticaudata</taxon>
        <taxon>Talitrida</taxon>
        <taxon>Talitroidea</taxon>
        <taxon>Hyalellidae</taxon>
        <taxon>Hyalella</taxon>
    </lineage>
</organism>
<dbReference type="KEGG" id="hazt:125178431"/>
<sequence length="395" mass="44744">MKDCLLCRRFNARTVKINQNAYRESRVNPTPVPFRNIFMDHLGPYYVKLNGVKTKVWILCISCMWSRAINLKICNDLSVTEFLRAFQLYCFEFGLPQHCVSDLGSQLVAGSNIILDFLKDSAVRSYLADNGIAKLTYEQFYKGCSKLGSLVESCVKMTKRLIFGSMRNLILNYRDFEFIVCQTVHLVNRRPIAYKEALCDSSSSNVPQPITPEKLIRGHDLISVLIIPELYKADEDDPSWEPSYTPSDLRASDKKLSKVRSRLIEIYQSEFLANLAIQATDKSDRYKPVNHHTLKPGDVVLLKEPYTKAMHFPMGIVEEVTVNSCGEITGAKIRKGSNREIVKRHVTTIIPLLSLDQEESSDVKDAQPAEISSTIKVRRLAAIDSEAKTRQILAG</sequence>
<accession>A0A979FM30</accession>
<dbReference type="GeneID" id="125178431"/>
<gene>
    <name evidence="2" type="primary">LOC125178431</name>
</gene>
<keyword evidence="1" id="KW-1185">Reference proteome</keyword>
<evidence type="ECO:0000313" key="1">
    <source>
        <dbReference type="Proteomes" id="UP000694843"/>
    </source>
</evidence>
<protein>
    <submittedName>
        <fullName evidence="2">Uncharacterized protein LOC125178431</fullName>
    </submittedName>
</protein>
<evidence type="ECO:0000313" key="2">
    <source>
        <dbReference type="RefSeq" id="XP_047738103.1"/>
    </source>
</evidence>
<dbReference type="InterPro" id="IPR012337">
    <property type="entry name" value="RNaseH-like_sf"/>
</dbReference>
<dbReference type="InterPro" id="IPR036397">
    <property type="entry name" value="RNaseH_sf"/>
</dbReference>
<dbReference type="AlphaFoldDB" id="A0A979FM30"/>
<dbReference type="PANTHER" id="PTHR47331">
    <property type="entry name" value="PHD-TYPE DOMAIN-CONTAINING PROTEIN"/>
    <property type="match status" value="1"/>
</dbReference>
<reference evidence="2" key="1">
    <citation type="submission" date="2025-08" db="UniProtKB">
        <authorList>
            <consortium name="RefSeq"/>
        </authorList>
    </citation>
    <scope>IDENTIFICATION</scope>
    <source>
        <tissue evidence="2">Whole organism</tissue>
    </source>
</reference>
<dbReference type="PANTHER" id="PTHR47331:SF1">
    <property type="entry name" value="GAG-LIKE PROTEIN"/>
    <property type="match status" value="1"/>
</dbReference>
<dbReference type="Proteomes" id="UP000694843">
    <property type="component" value="Unplaced"/>
</dbReference>
<dbReference type="RefSeq" id="XP_047738103.1">
    <property type="nucleotide sequence ID" value="XM_047882147.1"/>
</dbReference>
<dbReference type="Gene3D" id="3.30.420.10">
    <property type="entry name" value="Ribonuclease H-like superfamily/Ribonuclease H"/>
    <property type="match status" value="1"/>
</dbReference>
<dbReference type="SUPFAM" id="SSF53098">
    <property type="entry name" value="Ribonuclease H-like"/>
    <property type="match status" value="1"/>
</dbReference>
<name>A0A979FM30_HYAAZ</name>
<proteinExistence type="predicted"/>